<dbReference type="InterPro" id="IPR032466">
    <property type="entry name" value="Metal_Hydrolase"/>
</dbReference>
<dbReference type="AlphaFoldDB" id="A0A450UGR3"/>
<dbReference type="GO" id="GO:0016787">
    <property type="term" value="F:hydrolase activity"/>
    <property type="evidence" value="ECO:0007669"/>
    <property type="project" value="UniProtKB-KW"/>
</dbReference>
<dbReference type="GO" id="GO:0019748">
    <property type="term" value="P:secondary metabolic process"/>
    <property type="evidence" value="ECO:0007669"/>
    <property type="project" value="TreeGrafter"/>
</dbReference>
<accession>A0A450UGR3</accession>
<dbReference type="PANTHER" id="PTHR21240">
    <property type="entry name" value="2-AMINO-3-CARBOXYLMUCONATE-6-SEMIALDEHYDE DECARBOXYLASE"/>
    <property type="match status" value="1"/>
</dbReference>
<dbReference type="GO" id="GO:0016831">
    <property type="term" value="F:carboxy-lyase activity"/>
    <property type="evidence" value="ECO:0007669"/>
    <property type="project" value="InterPro"/>
</dbReference>
<name>A0A450UGR3_9GAMM</name>
<dbReference type="PANTHER" id="PTHR21240:SF28">
    <property type="entry name" value="ISO-OROTATE DECARBOXYLASE (EUROFUNG)"/>
    <property type="match status" value="1"/>
</dbReference>
<organism evidence="3">
    <name type="scientific">Candidatus Kentrum sp. LFY</name>
    <dbReference type="NCBI Taxonomy" id="2126342"/>
    <lineage>
        <taxon>Bacteria</taxon>
        <taxon>Pseudomonadati</taxon>
        <taxon>Pseudomonadota</taxon>
        <taxon>Gammaproteobacteria</taxon>
        <taxon>Candidatus Kentrum</taxon>
    </lineage>
</organism>
<dbReference type="InterPro" id="IPR032465">
    <property type="entry name" value="ACMSD"/>
</dbReference>
<gene>
    <name evidence="3" type="ORF">BECKLFY1418B_GA0070995_102813</name>
</gene>
<dbReference type="SUPFAM" id="SSF51556">
    <property type="entry name" value="Metallo-dependent hydrolases"/>
    <property type="match status" value="1"/>
</dbReference>
<reference evidence="3" key="1">
    <citation type="submission" date="2019-02" db="EMBL/GenBank/DDBJ databases">
        <authorList>
            <person name="Gruber-Vodicka R. H."/>
            <person name="Seah K. B. B."/>
        </authorList>
    </citation>
    <scope>NUCLEOTIDE SEQUENCE</scope>
    <source>
        <strain evidence="3">BECK_M7</strain>
    </source>
</reference>
<evidence type="ECO:0000259" key="2">
    <source>
        <dbReference type="Pfam" id="PF04909"/>
    </source>
</evidence>
<proteinExistence type="predicted"/>
<sequence length="349" mass="40692">MSDNIIYNCHNHLFTDENIPNNFYPFWLVPAARVKPIRWVISGLMKVVVPFTKNDKIHRYANFIKAAYRKTQENNLKHLIKYYPEKTKFIILPMDMSQMCAGKVKEDIDIQHEKLAELCKNEKYADLLIPFAHIEPRRNGALDRLKNLVENHGFKGVKIYPTLGYAPDHSVLMNDIYPYMIKNNIPLMAHCSRGFVNGRCDGITKEEAYKYADPDQYRKVMDEYPGLRICLAHFGGVGEWERHLNGENVGSDPTWVKKITDLLESDYKNIFADISYTIFNFQENLPYLKVLLQDKQIVPKVLFGSDFYMVESEKYSEKRLSIDLRASLGEDLFWEIANKNPRKYLGESV</sequence>
<dbReference type="GO" id="GO:0005737">
    <property type="term" value="C:cytoplasm"/>
    <property type="evidence" value="ECO:0007669"/>
    <property type="project" value="TreeGrafter"/>
</dbReference>
<evidence type="ECO:0000256" key="1">
    <source>
        <dbReference type="ARBA" id="ARBA00023239"/>
    </source>
</evidence>
<protein>
    <submittedName>
        <fullName evidence="3">Amidohydrolase</fullName>
    </submittedName>
</protein>
<dbReference type="Pfam" id="PF04909">
    <property type="entry name" value="Amidohydro_2"/>
    <property type="match status" value="1"/>
</dbReference>
<keyword evidence="1" id="KW-0456">Lyase</keyword>
<dbReference type="EMBL" id="CAADFF010000028">
    <property type="protein sequence ID" value="VFJ91711.1"/>
    <property type="molecule type" value="Genomic_DNA"/>
</dbReference>
<dbReference type="Gene3D" id="3.20.20.140">
    <property type="entry name" value="Metal-dependent hydrolases"/>
    <property type="match status" value="1"/>
</dbReference>
<feature type="domain" description="Amidohydrolase-related" evidence="2">
    <location>
        <begin position="123"/>
        <end position="346"/>
    </location>
</feature>
<evidence type="ECO:0000313" key="3">
    <source>
        <dbReference type="EMBL" id="VFJ91711.1"/>
    </source>
</evidence>
<dbReference type="InterPro" id="IPR006680">
    <property type="entry name" value="Amidohydro-rel"/>
</dbReference>
<keyword evidence="3" id="KW-0378">Hydrolase</keyword>